<organism evidence="3 4">
    <name type="scientific">Chiloscyllium punctatum</name>
    <name type="common">Brownbanded bambooshark</name>
    <name type="synonym">Hemiscyllium punctatum</name>
    <dbReference type="NCBI Taxonomy" id="137246"/>
    <lineage>
        <taxon>Eukaryota</taxon>
        <taxon>Metazoa</taxon>
        <taxon>Chordata</taxon>
        <taxon>Craniata</taxon>
        <taxon>Vertebrata</taxon>
        <taxon>Chondrichthyes</taxon>
        <taxon>Elasmobranchii</taxon>
        <taxon>Galeomorphii</taxon>
        <taxon>Galeoidea</taxon>
        <taxon>Orectolobiformes</taxon>
        <taxon>Hemiscylliidae</taxon>
        <taxon>Chiloscyllium</taxon>
    </lineage>
</organism>
<name>A0A401TL82_CHIPU</name>
<dbReference type="OrthoDB" id="9393833at2759"/>
<gene>
    <name evidence="3" type="ORF">chiPu_0027582</name>
</gene>
<proteinExistence type="predicted"/>
<keyword evidence="2" id="KW-0732">Signal</keyword>
<dbReference type="PANTHER" id="PTHR14667:SF2">
    <property type="entry name" value="BARDET-BIEDL SYNDROME 10 PROTEIN"/>
    <property type="match status" value="1"/>
</dbReference>
<dbReference type="STRING" id="137246.A0A401TL82"/>
<evidence type="ECO:0000313" key="4">
    <source>
        <dbReference type="Proteomes" id="UP000287033"/>
    </source>
</evidence>
<protein>
    <submittedName>
        <fullName evidence="3">Uncharacterized protein</fullName>
    </submittedName>
</protein>
<dbReference type="AlphaFoldDB" id="A0A401TL82"/>
<dbReference type="OMA" id="LQCVNRL"/>
<evidence type="ECO:0000256" key="2">
    <source>
        <dbReference type="SAM" id="SignalP"/>
    </source>
</evidence>
<accession>A0A401TL82</accession>
<reference evidence="3 4" key="1">
    <citation type="journal article" date="2018" name="Nat. Ecol. Evol.">
        <title>Shark genomes provide insights into elasmobranch evolution and the origin of vertebrates.</title>
        <authorList>
            <person name="Hara Y"/>
            <person name="Yamaguchi K"/>
            <person name="Onimaru K"/>
            <person name="Kadota M"/>
            <person name="Koyanagi M"/>
            <person name="Keeley SD"/>
            <person name="Tatsumi K"/>
            <person name="Tanaka K"/>
            <person name="Motone F"/>
            <person name="Kageyama Y"/>
            <person name="Nozu R"/>
            <person name="Adachi N"/>
            <person name="Nishimura O"/>
            <person name="Nakagawa R"/>
            <person name="Tanegashima C"/>
            <person name="Kiyatake I"/>
            <person name="Matsumoto R"/>
            <person name="Murakumo K"/>
            <person name="Nishida K"/>
            <person name="Terakita A"/>
            <person name="Kuratani S"/>
            <person name="Sato K"/>
            <person name="Hyodo S Kuraku.S."/>
        </authorList>
    </citation>
    <scope>NUCLEOTIDE SEQUENCE [LARGE SCALE GENOMIC DNA]</scope>
</reference>
<dbReference type="Proteomes" id="UP000287033">
    <property type="component" value="Unassembled WGS sequence"/>
</dbReference>
<keyword evidence="4" id="KW-1185">Reference proteome</keyword>
<dbReference type="InterPro" id="IPR042619">
    <property type="entry name" value="BBS10"/>
</dbReference>
<dbReference type="GO" id="GO:0051131">
    <property type="term" value="P:chaperone-mediated protein complex assembly"/>
    <property type="evidence" value="ECO:0007669"/>
    <property type="project" value="InterPro"/>
</dbReference>
<dbReference type="EMBL" id="BEZZ01108034">
    <property type="protein sequence ID" value="GCC43376.1"/>
    <property type="molecule type" value="Genomic_DNA"/>
</dbReference>
<sequence length="402" mass="42452">MVQSVSAHCRRSGDGAKSFIVLLAAMLRGVRAESRGRGPACRRWLAKGLARLEQEVLGPVMGRQLAPHCIQALSPCDGRLQLRAGPVAWVLEAYFAGKVGPTHTLLLRQLAWDYLGRLGGGQEERGLRLEADCFPGLLVTVPGLPIGSSRVLAGLPLSRGLALPCSQAQGPTLAVVVGTSLLPPLSQAGSTLRPEGPEGLSKARSWAQARLEETLSQLQALGVGLLLSGPRQPDCVLEQARNHGLSVVHCLPDQELALLRRLSGVEVPHCLTGLQPTDTLSASFIRPNPLVPHSQLLLGFPGLQGCQPHCLLVCAPTLGLAQQLRDALHGAFTLLRLLLPGTATLQEGCEGQGTGEWGREGEGQRTEELGREGGVQGTGEWGRESGVQGTEELGREGGVQGT</sequence>
<feature type="chain" id="PRO_5019009941" evidence="2">
    <location>
        <begin position="33"/>
        <end position="402"/>
    </location>
</feature>
<feature type="signal peptide" evidence="2">
    <location>
        <begin position="1"/>
        <end position="32"/>
    </location>
</feature>
<evidence type="ECO:0000313" key="3">
    <source>
        <dbReference type="EMBL" id="GCC43376.1"/>
    </source>
</evidence>
<evidence type="ECO:0000256" key="1">
    <source>
        <dbReference type="SAM" id="MobiDB-lite"/>
    </source>
</evidence>
<dbReference type="PANTHER" id="PTHR14667">
    <property type="entry name" value="BARDET-BIEDL SYNDROME 10 PROTEIN"/>
    <property type="match status" value="1"/>
</dbReference>
<feature type="compositionally biased region" description="Basic and acidic residues" evidence="1">
    <location>
        <begin position="357"/>
        <end position="371"/>
    </location>
</feature>
<feature type="non-terminal residue" evidence="3">
    <location>
        <position position="402"/>
    </location>
</feature>
<feature type="region of interest" description="Disordered" evidence="1">
    <location>
        <begin position="348"/>
        <end position="402"/>
    </location>
</feature>
<comment type="caution">
    <text evidence="3">The sequence shown here is derived from an EMBL/GenBank/DDBJ whole genome shotgun (WGS) entry which is preliminary data.</text>
</comment>